<keyword evidence="3" id="KW-1015">Disulfide bond</keyword>
<dbReference type="PANTHER" id="PTHR33630">
    <property type="entry name" value="CUTINASE RV1984C-RELATED-RELATED"/>
    <property type="match status" value="1"/>
</dbReference>
<dbReference type="InterPro" id="IPR000254">
    <property type="entry name" value="CBD"/>
</dbReference>
<dbReference type="GO" id="GO:0005576">
    <property type="term" value="C:extracellular region"/>
    <property type="evidence" value="ECO:0007669"/>
    <property type="project" value="InterPro"/>
</dbReference>
<dbReference type="Pfam" id="PF00734">
    <property type="entry name" value="CBM_1"/>
    <property type="match status" value="1"/>
</dbReference>
<sequence length="286" mass="28841">MTIRVASLLLGASLVAAQCPDVHIFGARETTVPPGFGSSLAIVDSIMSAFPGATSEAINYPACGGQAECGDVSYAQSVIEGVAAVASQVNTFNEQCPNTILVLVGYSQGGQIFDDAYCGGGDTNEGLGSTAIPISTAAQGKIAAAIFLGDPRFIHGLSYEVGTCEAQGFAPRPAGFVCPFASKIQSYCDAPDPFCCNGDDQATHEGYDAEYGAVALTFVKSKVTAALGGTSATSSAGSSPTTPPGNTGTVAEFGQCGGIGWTGGTVCVSPFTCQVVNAYFSQCLAA</sequence>
<name>A0A9P5Q6G0_9AGAR</name>
<dbReference type="Gene3D" id="3.40.50.1820">
    <property type="entry name" value="alpha/beta hydrolase"/>
    <property type="match status" value="1"/>
</dbReference>
<dbReference type="OrthoDB" id="2586582at2759"/>
<keyword evidence="1 4" id="KW-0732">Signal</keyword>
<evidence type="ECO:0000256" key="4">
    <source>
        <dbReference type="SAM" id="SignalP"/>
    </source>
</evidence>
<organism evidence="6 7">
    <name type="scientific">Rhodocollybia butyracea</name>
    <dbReference type="NCBI Taxonomy" id="206335"/>
    <lineage>
        <taxon>Eukaryota</taxon>
        <taxon>Fungi</taxon>
        <taxon>Dikarya</taxon>
        <taxon>Basidiomycota</taxon>
        <taxon>Agaricomycotina</taxon>
        <taxon>Agaricomycetes</taxon>
        <taxon>Agaricomycetidae</taxon>
        <taxon>Agaricales</taxon>
        <taxon>Marasmiineae</taxon>
        <taxon>Omphalotaceae</taxon>
        <taxon>Rhodocollybia</taxon>
    </lineage>
</organism>
<dbReference type="EMBL" id="JADNRY010000008">
    <property type="protein sequence ID" value="KAF9075971.1"/>
    <property type="molecule type" value="Genomic_DNA"/>
</dbReference>
<comment type="caution">
    <text evidence="6">The sequence shown here is derived from an EMBL/GenBank/DDBJ whole genome shotgun (WGS) entry which is preliminary data.</text>
</comment>
<dbReference type="SUPFAM" id="SSF57180">
    <property type="entry name" value="Cellulose-binding domain"/>
    <property type="match status" value="1"/>
</dbReference>
<evidence type="ECO:0000313" key="7">
    <source>
        <dbReference type="Proteomes" id="UP000772434"/>
    </source>
</evidence>
<protein>
    <submittedName>
        <fullName evidence="6">Cutinase-domain-containing protein</fullName>
    </submittedName>
</protein>
<feature type="domain" description="CBM1" evidence="5">
    <location>
        <begin position="248"/>
        <end position="284"/>
    </location>
</feature>
<evidence type="ECO:0000259" key="5">
    <source>
        <dbReference type="PROSITE" id="PS51164"/>
    </source>
</evidence>
<dbReference type="GO" id="GO:0052689">
    <property type="term" value="F:carboxylic ester hydrolase activity"/>
    <property type="evidence" value="ECO:0007669"/>
    <property type="project" value="UniProtKB-ARBA"/>
</dbReference>
<reference evidence="6" key="1">
    <citation type="submission" date="2020-11" db="EMBL/GenBank/DDBJ databases">
        <authorList>
            <consortium name="DOE Joint Genome Institute"/>
            <person name="Ahrendt S."/>
            <person name="Riley R."/>
            <person name="Andreopoulos W."/>
            <person name="Labutti K."/>
            <person name="Pangilinan J."/>
            <person name="Ruiz-Duenas F.J."/>
            <person name="Barrasa J.M."/>
            <person name="Sanchez-Garcia M."/>
            <person name="Camarero S."/>
            <person name="Miyauchi S."/>
            <person name="Serrano A."/>
            <person name="Linde D."/>
            <person name="Babiker R."/>
            <person name="Drula E."/>
            <person name="Ayuso-Fernandez I."/>
            <person name="Pacheco R."/>
            <person name="Padilla G."/>
            <person name="Ferreira P."/>
            <person name="Barriuso J."/>
            <person name="Kellner H."/>
            <person name="Castanera R."/>
            <person name="Alfaro M."/>
            <person name="Ramirez L."/>
            <person name="Pisabarro A.G."/>
            <person name="Kuo A."/>
            <person name="Tritt A."/>
            <person name="Lipzen A."/>
            <person name="He G."/>
            <person name="Yan M."/>
            <person name="Ng V."/>
            <person name="Cullen D."/>
            <person name="Martin F."/>
            <person name="Rosso M.-N."/>
            <person name="Henrissat B."/>
            <person name="Hibbett D."/>
            <person name="Martinez A.T."/>
            <person name="Grigoriev I.V."/>
        </authorList>
    </citation>
    <scope>NUCLEOTIDE SEQUENCE</scope>
    <source>
        <strain evidence="6">AH 40177</strain>
    </source>
</reference>
<evidence type="ECO:0000256" key="1">
    <source>
        <dbReference type="ARBA" id="ARBA00022729"/>
    </source>
</evidence>
<dbReference type="AlphaFoldDB" id="A0A9P5Q6G0"/>
<dbReference type="InterPro" id="IPR035971">
    <property type="entry name" value="CBD_sf"/>
</dbReference>
<keyword evidence="2" id="KW-0378">Hydrolase</keyword>
<dbReference type="SMART" id="SM00236">
    <property type="entry name" value="fCBD"/>
    <property type="match status" value="1"/>
</dbReference>
<dbReference type="PANTHER" id="PTHR33630:SF13">
    <property type="entry name" value="ACETYLXYLAN ESTERASE"/>
    <property type="match status" value="1"/>
</dbReference>
<gene>
    <name evidence="6" type="ORF">BDP27DRAFT_1398738</name>
</gene>
<feature type="signal peptide" evidence="4">
    <location>
        <begin position="1"/>
        <end position="17"/>
    </location>
</feature>
<dbReference type="PROSITE" id="PS51164">
    <property type="entry name" value="CBM1_2"/>
    <property type="match status" value="1"/>
</dbReference>
<feature type="chain" id="PRO_5040460905" evidence="4">
    <location>
        <begin position="18"/>
        <end position="286"/>
    </location>
</feature>
<dbReference type="PROSITE" id="PS00562">
    <property type="entry name" value="CBM1_1"/>
    <property type="match status" value="1"/>
</dbReference>
<dbReference type="Proteomes" id="UP000772434">
    <property type="component" value="Unassembled WGS sequence"/>
</dbReference>
<dbReference type="GO" id="GO:0030248">
    <property type="term" value="F:cellulose binding"/>
    <property type="evidence" value="ECO:0007669"/>
    <property type="project" value="InterPro"/>
</dbReference>
<dbReference type="InterPro" id="IPR029058">
    <property type="entry name" value="AB_hydrolase_fold"/>
</dbReference>
<keyword evidence="7" id="KW-1185">Reference proteome</keyword>
<dbReference type="SUPFAM" id="SSF53474">
    <property type="entry name" value="alpha/beta-Hydrolases"/>
    <property type="match status" value="1"/>
</dbReference>
<evidence type="ECO:0000313" key="6">
    <source>
        <dbReference type="EMBL" id="KAF9075971.1"/>
    </source>
</evidence>
<dbReference type="Pfam" id="PF01083">
    <property type="entry name" value="Cutinase"/>
    <property type="match status" value="1"/>
</dbReference>
<evidence type="ECO:0000256" key="3">
    <source>
        <dbReference type="ARBA" id="ARBA00023157"/>
    </source>
</evidence>
<accession>A0A9P5Q6G0</accession>
<dbReference type="SMART" id="SM01110">
    <property type="entry name" value="Cutinase"/>
    <property type="match status" value="1"/>
</dbReference>
<proteinExistence type="predicted"/>
<dbReference type="GO" id="GO:0005975">
    <property type="term" value="P:carbohydrate metabolic process"/>
    <property type="evidence" value="ECO:0007669"/>
    <property type="project" value="InterPro"/>
</dbReference>
<evidence type="ECO:0000256" key="2">
    <source>
        <dbReference type="ARBA" id="ARBA00022801"/>
    </source>
</evidence>
<dbReference type="InterPro" id="IPR000675">
    <property type="entry name" value="Cutinase/axe"/>
</dbReference>